<proteinExistence type="predicted"/>
<dbReference type="Pfam" id="PF13349">
    <property type="entry name" value="DUF4097"/>
    <property type="match status" value="1"/>
</dbReference>
<organism evidence="4 5">
    <name type="scientific">Alkalicoccus urumqiensis</name>
    <name type="common">Bacillus urumqiensis</name>
    <dbReference type="NCBI Taxonomy" id="1548213"/>
    <lineage>
        <taxon>Bacteria</taxon>
        <taxon>Bacillati</taxon>
        <taxon>Bacillota</taxon>
        <taxon>Bacilli</taxon>
        <taxon>Bacillales</taxon>
        <taxon>Bacillaceae</taxon>
        <taxon>Alkalicoccus</taxon>
    </lineage>
</organism>
<name>A0A2P6MH52_ALKUR</name>
<dbReference type="PANTHER" id="PTHR34094:SF1">
    <property type="entry name" value="PROTEIN FAM185A"/>
    <property type="match status" value="1"/>
</dbReference>
<dbReference type="InterPro" id="IPR016599">
    <property type="entry name" value="UCP012569"/>
</dbReference>
<dbReference type="RefSeq" id="WP_105959072.1">
    <property type="nucleotide sequence ID" value="NZ_PVNS01000007.1"/>
</dbReference>
<dbReference type="PANTHER" id="PTHR34094">
    <property type="match status" value="1"/>
</dbReference>
<dbReference type="AlphaFoldDB" id="A0A2P6MH52"/>
<gene>
    <name evidence="4" type="ORF">C6I21_08750</name>
</gene>
<dbReference type="Pfam" id="PF22746">
    <property type="entry name" value="SHOCT-like_DUF2089-C"/>
    <property type="match status" value="1"/>
</dbReference>
<keyword evidence="5" id="KW-1185">Reference proteome</keyword>
<dbReference type="EMBL" id="PVNS01000007">
    <property type="protein sequence ID" value="PRO65603.1"/>
    <property type="molecule type" value="Genomic_DNA"/>
</dbReference>
<feature type="domain" description="DUF4097" evidence="2">
    <location>
        <begin position="187"/>
        <end position="345"/>
    </location>
</feature>
<feature type="region of interest" description="Disordered" evidence="1">
    <location>
        <begin position="20"/>
        <end position="73"/>
    </location>
</feature>
<reference evidence="4 5" key="1">
    <citation type="submission" date="2018-03" db="EMBL/GenBank/DDBJ databases">
        <title>Bacillus urumqiensis sp. nov., a moderately haloalkaliphilic bacterium isolated from a salt lake.</title>
        <authorList>
            <person name="Zhao B."/>
            <person name="Liao Z."/>
        </authorList>
    </citation>
    <scope>NUCLEOTIDE SEQUENCE [LARGE SCALE GENOMIC DNA]</scope>
    <source>
        <strain evidence="4 5">BZ-SZ-XJ18</strain>
    </source>
</reference>
<accession>A0A2P6MH52</accession>
<feature type="domain" description="YvlB/LiaX N-terminal" evidence="3">
    <location>
        <begin position="3"/>
        <end position="34"/>
    </location>
</feature>
<dbReference type="PIRSF" id="PIRSF012569">
    <property type="entry name" value="UCP012569"/>
    <property type="match status" value="1"/>
</dbReference>
<comment type="caution">
    <text evidence="4">The sequence shown here is derived from an EMBL/GenBank/DDBJ whole genome shotgun (WGS) entry which is preliminary data.</text>
</comment>
<dbReference type="OrthoDB" id="2240743at2"/>
<protein>
    <submittedName>
        <fullName evidence="4">DUF4097 domain-containing protein</fullName>
    </submittedName>
</protein>
<feature type="compositionally biased region" description="Basic and acidic residues" evidence="1">
    <location>
        <begin position="20"/>
        <end position="37"/>
    </location>
</feature>
<dbReference type="InterPro" id="IPR053959">
    <property type="entry name" value="YvlB/LiaX_N"/>
</dbReference>
<evidence type="ECO:0000313" key="5">
    <source>
        <dbReference type="Proteomes" id="UP000243650"/>
    </source>
</evidence>
<evidence type="ECO:0000259" key="2">
    <source>
        <dbReference type="Pfam" id="PF13349"/>
    </source>
</evidence>
<dbReference type="InterPro" id="IPR025164">
    <property type="entry name" value="Toastrack_DUF4097"/>
</dbReference>
<evidence type="ECO:0000259" key="3">
    <source>
        <dbReference type="Pfam" id="PF22746"/>
    </source>
</evidence>
<dbReference type="Proteomes" id="UP000243650">
    <property type="component" value="Unassembled WGS sequence"/>
</dbReference>
<evidence type="ECO:0000256" key="1">
    <source>
        <dbReference type="SAM" id="MobiDB-lite"/>
    </source>
</evidence>
<sequence length="377" mass="42663">MQEERRMILKMIEDGKISAEEGMRLLESLRDEKKEEEPSSSAPENEPDSGGQQTSSGSYRKDGASQGPWSREGAEEKWSSFATRFSEFVDEAVNRVKEFDFDFNSFASGVKVQHVFQHNDVLLREADIHIENGDIELRPWEENTIRIECDVQVYRARDEESARREFLQEAQFSFSNGKLRLESRKKSVRVNTVIYFPTGDLDKLNLYTFNGKMRGEHIPVHHVFAKAVNGRLHFDRLDAKEVQLETYNGPVHIGRLHAVESYIKTLNGSVTVDAGRGSLHVESVNGSVHFRLAEASQSKMYVKTTTGSVHIAVPENVKTEGDLKATVGSIRNQLPNLSILEEKKEFANKKMTFLSNKDGEGHFYIEAEASTGSVHLH</sequence>
<evidence type="ECO:0000313" key="4">
    <source>
        <dbReference type="EMBL" id="PRO65603.1"/>
    </source>
</evidence>